<dbReference type="RefSeq" id="WP_138576178.1">
    <property type="nucleotide sequence ID" value="NZ_CP040820.1"/>
</dbReference>
<feature type="domain" description="ParB-like N-terminal" evidence="2">
    <location>
        <begin position="102"/>
        <end position="196"/>
    </location>
</feature>
<dbReference type="GO" id="GO:0005694">
    <property type="term" value="C:chromosome"/>
    <property type="evidence" value="ECO:0007669"/>
    <property type="project" value="TreeGrafter"/>
</dbReference>
<dbReference type="GO" id="GO:0045881">
    <property type="term" value="P:positive regulation of sporulation resulting in formation of a cellular spore"/>
    <property type="evidence" value="ECO:0007669"/>
    <property type="project" value="TreeGrafter"/>
</dbReference>
<dbReference type="Gene3D" id="3.90.1530.30">
    <property type="match status" value="1"/>
</dbReference>
<evidence type="ECO:0000256" key="1">
    <source>
        <dbReference type="SAM" id="MobiDB-lite"/>
    </source>
</evidence>
<dbReference type="Proteomes" id="UP000305888">
    <property type="component" value="Plasmid pD4M1B"/>
</dbReference>
<dbReference type="EMBL" id="CP040820">
    <property type="protein sequence ID" value="QDL94397.1"/>
    <property type="molecule type" value="Genomic_DNA"/>
</dbReference>
<dbReference type="PANTHER" id="PTHR33375">
    <property type="entry name" value="CHROMOSOME-PARTITIONING PROTEIN PARB-RELATED"/>
    <property type="match status" value="1"/>
</dbReference>
<proteinExistence type="predicted"/>
<keyword evidence="4" id="KW-1185">Reference proteome</keyword>
<sequence length="385" mass="42500">MSRKRRVFHIDLPDEPDETFPAGKAEPEAAAPVEPVPEPELEPQVSAPPRRGPMASAVRETAEALVERRGQEAKIRAENDALAAEHVRLKRAGLITDLVPLEAIGVSKLMRDRRPGPDADLEELKESIRAVGLSNPIRVEQGEDGGFELIQGYRRLSAYRALLEETGDEAWARIPAGFVPRGEELPALYRRMVDENMVRKDISFAEMAELARAYAADPRNGVEDVDAAVPVLFRSASYQKRSYIRAFAQLLDLLGDALHHPDAIPRSLGLALRKRIEEVDGVVGALRRELGRLGDCTAEDELAVLRRYASGGAEPVPDFPAGKVVKGGAVPRPARTTFRLELPEGEARCTASRGRLELRLDRDFSEVERRRLEAAVAAFFRTLDA</sequence>
<dbReference type="InterPro" id="IPR036086">
    <property type="entry name" value="ParB/Sulfiredoxin_sf"/>
</dbReference>
<dbReference type="OrthoDB" id="7656008at2"/>
<dbReference type="SUPFAM" id="SSF110849">
    <property type="entry name" value="ParB/Sulfiredoxin"/>
    <property type="match status" value="1"/>
</dbReference>
<name>A0A5B8FJG4_9RHOB</name>
<dbReference type="PANTHER" id="PTHR33375:SF1">
    <property type="entry name" value="CHROMOSOME-PARTITIONING PROTEIN PARB-RELATED"/>
    <property type="match status" value="1"/>
</dbReference>
<evidence type="ECO:0000313" key="3">
    <source>
        <dbReference type="EMBL" id="QDL94397.1"/>
    </source>
</evidence>
<accession>A0A5B8FJG4</accession>
<dbReference type="InterPro" id="IPR003115">
    <property type="entry name" value="ParB_N"/>
</dbReference>
<evidence type="ECO:0000313" key="4">
    <source>
        <dbReference type="Proteomes" id="UP000305888"/>
    </source>
</evidence>
<reference evidence="3 4" key="1">
    <citation type="submission" date="2019-06" db="EMBL/GenBank/DDBJ databases">
        <title>Genome sequence of Rhodobacteraceae bacterium D4M1.</title>
        <authorList>
            <person name="Cao J."/>
        </authorList>
    </citation>
    <scope>NUCLEOTIDE SEQUENCE [LARGE SCALE GENOMIC DNA]</scope>
    <source>
        <strain evidence="3 4">D4M1</strain>
        <plasmid evidence="4">pd4m1b</plasmid>
    </source>
</reference>
<evidence type="ECO:0000259" key="2">
    <source>
        <dbReference type="SMART" id="SM00470"/>
    </source>
</evidence>
<geneLocation type="plasmid" evidence="4">
    <name>pd4m1b</name>
</geneLocation>
<keyword evidence="3" id="KW-0614">Plasmid</keyword>
<organism evidence="3 4">
    <name type="scientific">Paroceanicella profunda</name>
    <dbReference type="NCBI Taxonomy" id="2579971"/>
    <lineage>
        <taxon>Bacteria</taxon>
        <taxon>Pseudomonadati</taxon>
        <taxon>Pseudomonadota</taxon>
        <taxon>Alphaproteobacteria</taxon>
        <taxon>Rhodobacterales</taxon>
        <taxon>Paracoccaceae</taxon>
        <taxon>Paroceanicella</taxon>
    </lineage>
</organism>
<dbReference type="GO" id="GO:0007059">
    <property type="term" value="P:chromosome segregation"/>
    <property type="evidence" value="ECO:0007669"/>
    <property type="project" value="TreeGrafter"/>
</dbReference>
<dbReference type="AlphaFoldDB" id="A0A5B8FJG4"/>
<protein>
    <submittedName>
        <fullName evidence="3">Replication protein</fullName>
    </submittedName>
</protein>
<dbReference type="Pfam" id="PF02195">
    <property type="entry name" value="ParB_N"/>
    <property type="match status" value="1"/>
</dbReference>
<feature type="region of interest" description="Disordered" evidence="1">
    <location>
        <begin position="1"/>
        <end position="55"/>
    </location>
</feature>
<dbReference type="KEGG" id="ppru:FDP22_21225"/>
<dbReference type="SMART" id="SM00470">
    <property type="entry name" value="ParB"/>
    <property type="match status" value="1"/>
</dbReference>
<dbReference type="InterPro" id="IPR050336">
    <property type="entry name" value="Chromosome_partition/occlusion"/>
</dbReference>
<gene>
    <name evidence="3" type="ORF">FDP22_21225</name>
</gene>